<protein>
    <submittedName>
        <fullName evidence="5">Transcriptional regulator, AraC family</fullName>
    </submittedName>
</protein>
<dbReference type="InterPro" id="IPR020449">
    <property type="entry name" value="Tscrpt_reg_AraC-type_HTH"/>
</dbReference>
<reference evidence="5 6" key="1">
    <citation type="submission" date="2017-04" db="EMBL/GenBank/DDBJ databases">
        <authorList>
            <person name="Afonso C.L."/>
            <person name="Miller P.J."/>
            <person name="Scott M.A."/>
            <person name="Spackman E."/>
            <person name="Goraichik I."/>
            <person name="Dimitrov K.M."/>
            <person name="Suarez D.L."/>
            <person name="Swayne D.E."/>
        </authorList>
    </citation>
    <scope>NUCLEOTIDE SEQUENCE [LARGE SCALE GENOMIC DNA]</scope>
    <source>
        <strain evidence="5 6">DSM 19625</strain>
    </source>
</reference>
<dbReference type="InterPro" id="IPR011051">
    <property type="entry name" value="RmlC_Cupin_sf"/>
</dbReference>
<evidence type="ECO:0000256" key="2">
    <source>
        <dbReference type="ARBA" id="ARBA00023125"/>
    </source>
</evidence>
<evidence type="ECO:0000256" key="3">
    <source>
        <dbReference type="ARBA" id="ARBA00023163"/>
    </source>
</evidence>
<dbReference type="GO" id="GO:0043565">
    <property type="term" value="F:sequence-specific DNA binding"/>
    <property type="evidence" value="ECO:0007669"/>
    <property type="project" value="InterPro"/>
</dbReference>
<dbReference type="SMART" id="SM00342">
    <property type="entry name" value="HTH_ARAC"/>
    <property type="match status" value="1"/>
</dbReference>
<organism evidence="5 6">
    <name type="scientific">Pedobacter nyackensis</name>
    <dbReference type="NCBI Taxonomy" id="475255"/>
    <lineage>
        <taxon>Bacteria</taxon>
        <taxon>Pseudomonadati</taxon>
        <taxon>Bacteroidota</taxon>
        <taxon>Sphingobacteriia</taxon>
        <taxon>Sphingobacteriales</taxon>
        <taxon>Sphingobacteriaceae</taxon>
        <taxon>Pedobacter</taxon>
    </lineage>
</organism>
<dbReference type="InterPro" id="IPR018062">
    <property type="entry name" value="HTH_AraC-typ_CS"/>
</dbReference>
<dbReference type="PRINTS" id="PR00032">
    <property type="entry name" value="HTHARAC"/>
</dbReference>
<feature type="domain" description="HTH araC/xylS-type" evidence="4">
    <location>
        <begin position="186"/>
        <end position="284"/>
    </location>
</feature>
<keyword evidence="3" id="KW-0804">Transcription</keyword>
<name>A0A1W2F2F5_9SPHI</name>
<evidence type="ECO:0000256" key="1">
    <source>
        <dbReference type="ARBA" id="ARBA00023015"/>
    </source>
</evidence>
<dbReference type="GO" id="GO:0003700">
    <property type="term" value="F:DNA-binding transcription factor activity"/>
    <property type="evidence" value="ECO:0007669"/>
    <property type="project" value="InterPro"/>
</dbReference>
<evidence type="ECO:0000313" key="5">
    <source>
        <dbReference type="EMBL" id="SMD16091.1"/>
    </source>
</evidence>
<keyword evidence="1" id="KW-0805">Transcription regulation</keyword>
<dbReference type="InterPro" id="IPR018060">
    <property type="entry name" value="HTH_AraC"/>
</dbReference>
<keyword evidence="2" id="KW-0238">DNA-binding</keyword>
<evidence type="ECO:0000313" key="6">
    <source>
        <dbReference type="Proteomes" id="UP000192678"/>
    </source>
</evidence>
<gene>
    <name evidence="5" type="ORF">SAMN04488101_11923</name>
</gene>
<evidence type="ECO:0000259" key="4">
    <source>
        <dbReference type="PROSITE" id="PS01124"/>
    </source>
</evidence>
<dbReference type="Gene3D" id="1.10.10.60">
    <property type="entry name" value="Homeodomain-like"/>
    <property type="match status" value="2"/>
</dbReference>
<dbReference type="STRING" id="475255.SAMN04488101_11923"/>
<dbReference type="CDD" id="cd06976">
    <property type="entry name" value="cupin_MtlR-like_N"/>
    <property type="match status" value="1"/>
</dbReference>
<dbReference type="PANTHER" id="PTHR43280">
    <property type="entry name" value="ARAC-FAMILY TRANSCRIPTIONAL REGULATOR"/>
    <property type="match status" value="1"/>
</dbReference>
<dbReference type="Gene3D" id="2.60.120.10">
    <property type="entry name" value="Jelly Rolls"/>
    <property type="match status" value="1"/>
</dbReference>
<keyword evidence="6" id="KW-1185">Reference proteome</keyword>
<dbReference type="RefSeq" id="WP_084291882.1">
    <property type="nucleotide sequence ID" value="NZ_FWYB01000019.1"/>
</dbReference>
<dbReference type="SUPFAM" id="SSF46689">
    <property type="entry name" value="Homeodomain-like"/>
    <property type="match status" value="2"/>
</dbReference>
<dbReference type="AlphaFoldDB" id="A0A1W2F2F5"/>
<dbReference type="OrthoDB" id="792101at2"/>
<dbReference type="PANTHER" id="PTHR43280:SF34">
    <property type="entry name" value="ARAC-FAMILY TRANSCRIPTIONAL REGULATOR"/>
    <property type="match status" value="1"/>
</dbReference>
<dbReference type="Proteomes" id="UP000192678">
    <property type="component" value="Unassembled WGS sequence"/>
</dbReference>
<dbReference type="PROSITE" id="PS01124">
    <property type="entry name" value="HTH_ARAC_FAMILY_2"/>
    <property type="match status" value="1"/>
</dbReference>
<proteinExistence type="predicted"/>
<sequence>MKPLHLKVPAYSKFYIDARREQVRYFANPWHFHDELEITFVINSEGTKFIGDHISEFKPGEIILLGSRLPHYWRNHNSYYQNTEEKGAEAIIIRFNQDYAGSEFLSIPPMKPVFDLLNDAKRGICIAGHNEDLQQKLISFLTLDEGQKTIALTEILFSIATQKPYDYLCSIGYAHQYKSNDIEKIDTVYNYVLNNFKSDLSLKDIALRCNMNTAAFCRYFKKKTGKTFKDFMNEIRLGNAAKLLLKGDLTIAEVAFESGFNNPSYFNRLFKRMKGTTPKAYQLQYLNTN</sequence>
<dbReference type="InterPro" id="IPR014710">
    <property type="entry name" value="RmlC-like_jellyroll"/>
</dbReference>
<dbReference type="Pfam" id="PF12833">
    <property type="entry name" value="HTH_18"/>
    <property type="match status" value="1"/>
</dbReference>
<dbReference type="SUPFAM" id="SSF51182">
    <property type="entry name" value="RmlC-like cupins"/>
    <property type="match status" value="1"/>
</dbReference>
<accession>A0A1W2F2F5</accession>
<dbReference type="InterPro" id="IPR009057">
    <property type="entry name" value="Homeodomain-like_sf"/>
</dbReference>
<dbReference type="EMBL" id="FWYB01000019">
    <property type="protein sequence ID" value="SMD16091.1"/>
    <property type="molecule type" value="Genomic_DNA"/>
</dbReference>
<dbReference type="PROSITE" id="PS00041">
    <property type="entry name" value="HTH_ARAC_FAMILY_1"/>
    <property type="match status" value="1"/>
</dbReference>